<dbReference type="PROSITE" id="PS51186">
    <property type="entry name" value="GNAT"/>
    <property type="match status" value="1"/>
</dbReference>
<dbReference type="SUPFAM" id="SSF55729">
    <property type="entry name" value="Acyl-CoA N-acyltransferases (Nat)"/>
    <property type="match status" value="1"/>
</dbReference>
<protein>
    <recommendedName>
        <fullName evidence="1">N-acetyltransferase domain-containing protein</fullName>
    </recommendedName>
</protein>
<dbReference type="InterPro" id="IPR051531">
    <property type="entry name" value="N-acetyltransferase"/>
</dbReference>
<dbReference type="Gene3D" id="3.40.630.30">
    <property type="match status" value="1"/>
</dbReference>
<dbReference type="Proteomes" id="UP000307968">
    <property type="component" value="Chromosome"/>
</dbReference>
<dbReference type="AlphaFoldDB" id="A0A3S4HYH7"/>
<organism evidence="2 4">
    <name type="scientific">Serratia rubidaea</name>
    <name type="common">Serratia marinorubra</name>
    <dbReference type="NCBI Taxonomy" id="61652"/>
    <lineage>
        <taxon>Bacteria</taxon>
        <taxon>Pseudomonadati</taxon>
        <taxon>Pseudomonadota</taxon>
        <taxon>Gammaproteobacteria</taxon>
        <taxon>Enterobacterales</taxon>
        <taxon>Yersiniaceae</taxon>
        <taxon>Serratia</taxon>
    </lineage>
</organism>
<dbReference type="PANTHER" id="PTHR43792:SF1">
    <property type="entry name" value="N-ACETYLTRANSFERASE DOMAIN-CONTAINING PROTEIN"/>
    <property type="match status" value="1"/>
</dbReference>
<evidence type="ECO:0000313" key="5">
    <source>
        <dbReference type="Proteomes" id="UP000307968"/>
    </source>
</evidence>
<dbReference type="InterPro" id="IPR016181">
    <property type="entry name" value="Acyl_CoA_acyltransferase"/>
</dbReference>
<name>A0A3S4HYH7_SERRU</name>
<dbReference type="EMBL" id="LR134155">
    <property type="protein sequence ID" value="VEA69396.1"/>
    <property type="molecule type" value="Genomic_DNA"/>
</dbReference>
<reference evidence="2 4" key="1">
    <citation type="submission" date="2018-12" db="EMBL/GenBank/DDBJ databases">
        <authorList>
            <consortium name="Pathogen Informatics"/>
        </authorList>
    </citation>
    <scope>NUCLEOTIDE SEQUENCE [LARGE SCALE GENOMIC DNA]</scope>
    <source>
        <strain evidence="3 5">NCTC12971</strain>
        <strain evidence="2 4">NCTC9419</strain>
    </source>
</reference>
<dbReference type="Proteomes" id="UP000271603">
    <property type="component" value="Chromosome"/>
</dbReference>
<dbReference type="RefSeq" id="WP_054305317.1">
    <property type="nucleotide sequence ID" value="NZ_CAMIPJ010000007.1"/>
</dbReference>
<accession>A0A3S4HYH7</accession>
<dbReference type="GeneID" id="61762237"/>
<dbReference type="GO" id="GO:0016747">
    <property type="term" value="F:acyltransferase activity, transferring groups other than amino-acyl groups"/>
    <property type="evidence" value="ECO:0007669"/>
    <property type="project" value="InterPro"/>
</dbReference>
<proteinExistence type="predicted"/>
<evidence type="ECO:0000259" key="1">
    <source>
        <dbReference type="PROSITE" id="PS51186"/>
    </source>
</evidence>
<gene>
    <name evidence="3" type="ORF">NCTC12971_04232</name>
    <name evidence="2" type="ORF">NCTC9419_00917</name>
</gene>
<dbReference type="PANTHER" id="PTHR43792">
    <property type="entry name" value="GNAT FAMILY, PUTATIVE (AFU_ORTHOLOGUE AFUA_3G00765)-RELATED-RELATED"/>
    <property type="match status" value="1"/>
</dbReference>
<evidence type="ECO:0000313" key="3">
    <source>
        <dbReference type="EMBL" id="VTP65739.1"/>
    </source>
</evidence>
<dbReference type="STRING" id="61652.AXX16_1758"/>
<dbReference type="InterPro" id="IPR000182">
    <property type="entry name" value="GNAT_dom"/>
</dbReference>
<evidence type="ECO:0000313" key="4">
    <source>
        <dbReference type="Proteomes" id="UP000271603"/>
    </source>
</evidence>
<feature type="domain" description="N-acetyltransferase" evidence="1">
    <location>
        <begin position="11"/>
        <end position="179"/>
    </location>
</feature>
<sequence length="186" mass="20999">MPVVTLNTERLRLRAWRDEDLPAFAALNADPQVMRYFPAPLSAEASRAQAATFRRFMQQHGWGLWAVERPGIAPFIGFVGLAQVGDDLPLAPCVEIGWRLAAAHWGQGFASEAARAALHHAFTQLQLPEVVSFTATVNLPSRRVMERIGMHCADEYFEHPRLPPGHRLRKHIVYRLSRQQWQAQTG</sequence>
<evidence type="ECO:0000313" key="2">
    <source>
        <dbReference type="EMBL" id="VEA69396.1"/>
    </source>
</evidence>
<dbReference type="Pfam" id="PF13302">
    <property type="entry name" value="Acetyltransf_3"/>
    <property type="match status" value="1"/>
</dbReference>
<dbReference type="EMBL" id="LR590463">
    <property type="protein sequence ID" value="VTP65739.1"/>
    <property type="molecule type" value="Genomic_DNA"/>
</dbReference>